<reference evidence="5" key="1">
    <citation type="submission" date="2023-05" db="EMBL/GenBank/DDBJ databases">
        <authorList>
            <person name="Huff M."/>
        </authorList>
    </citation>
    <scope>NUCLEOTIDE SEQUENCE</scope>
</reference>
<dbReference type="PANTHER" id="PTHR33972">
    <property type="entry name" value="EXPRESSED PROTEIN"/>
    <property type="match status" value="1"/>
</dbReference>
<organism evidence="5 6">
    <name type="scientific">Fraxinus pennsylvanica</name>
    <dbReference type="NCBI Taxonomy" id="56036"/>
    <lineage>
        <taxon>Eukaryota</taxon>
        <taxon>Viridiplantae</taxon>
        <taxon>Streptophyta</taxon>
        <taxon>Embryophyta</taxon>
        <taxon>Tracheophyta</taxon>
        <taxon>Spermatophyta</taxon>
        <taxon>Magnoliopsida</taxon>
        <taxon>eudicotyledons</taxon>
        <taxon>Gunneridae</taxon>
        <taxon>Pentapetalae</taxon>
        <taxon>asterids</taxon>
        <taxon>lamiids</taxon>
        <taxon>Lamiales</taxon>
        <taxon>Oleaceae</taxon>
        <taxon>Oleeae</taxon>
        <taxon>Fraxinus</taxon>
    </lineage>
</organism>
<evidence type="ECO:0000313" key="6">
    <source>
        <dbReference type="Proteomes" id="UP000834106"/>
    </source>
</evidence>
<evidence type="ECO:0000256" key="1">
    <source>
        <dbReference type="ARBA" id="ARBA00022723"/>
    </source>
</evidence>
<evidence type="ECO:0000313" key="5">
    <source>
        <dbReference type="EMBL" id="CAI9780280.1"/>
    </source>
</evidence>
<dbReference type="AlphaFoldDB" id="A0AAD2EA90"/>
<dbReference type="PROSITE" id="PS51050">
    <property type="entry name" value="ZF_CW"/>
    <property type="match status" value="1"/>
</dbReference>
<dbReference type="InterPro" id="IPR011124">
    <property type="entry name" value="Znf_CW"/>
</dbReference>
<keyword evidence="6" id="KW-1185">Reference proteome</keyword>
<keyword evidence="2" id="KW-0863">Zinc-finger</keyword>
<accession>A0AAD2EA90</accession>
<keyword evidence="1" id="KW-0479">Metal-binding</keyword>
<evidence type="ECO:0000259" key="4">
    <source>
        <dbReference type="PROSITE" id="PS51050"/>
    </source>
</evidence>
<dbReference type="PANTHER" id="PTHR33972:SF26">
    <property type="match status" value="1"/>
</dbReference>
<dbReference type="Proteomes" id="UP000834106">
    <property type="component" value="Chromosome 17"/>
</dbReference>
<gene>
    <name evidence="5" type="ORF">FPE_LOCUS27710</name>
</gene>
<evidence type="ECO:0000256" key="2">
    <source>
        <dbReference type="ARBA" id="ARBA00022771"/>
    </source>
</evidence>
<dbReference type="EMBL" id="OU503052">
    <property type="protein sequence ID" value="CAI9780280.1"/>
    <property type="molecule type" value="Genomic_DNA"/>
</dbReference>
<dbReference type="FunFam" id="3.30.40.100:FF:000005">
    <property type="entry name" value="uncharacterized protein LOC106759733 isoform X4"/>
    <property type="match status" value="1"/>
</dbReference>
<dbReference type="Gene3D" id="3.30.40.100">
    <property type="match status" value="1"/>
</dbReference>
<name>A0AAD2EA90_9LAMI</name>
<protein>
    <recommendedName>
        <fullName evidence="4">CW-type domain-containing protein</fullName>
    </recommendedName>
</protein>
<evidence type="ECO:0000256" key="3">
    <source>
        <dbReference type="ARBA" id="ARBA00022833"/>
    </source>
</evidence>
<feature type="domain" description="CW-type" evidence="4">
    <location>
        <begin position="325"/>
        <end position="388"/>
    </location>
</feature>
<keyword evidence="3" id="KW-0862">Zinc</keyword>
<dbReference type="GO" id="GO:0008270">
    <property type="term" value="F:zinc ion binding"/>
    <property type="evidence" value="ECO:0007669"/>
    <property type="project" value="UniProtKB-KW"/>
</dbReference>
<sequence length="671" mass="74603">MQLVQWETKELALFYRSDFMNKELLCDCTPGTKSCLNCSTCSRHHLGGCKEQFSEGRKTNDDLCSFNCTRNCSHLSSASTISQNCPHTLVYQRKKQWRNSVAVCTTQTSGDTKLNGCCNSAVNSEAPSVHSQDHVVSASELAPEAAKLPIVLPVECNTGAAESFSRHPVGNEANSEEALRNNAQRGFDFSCVNDNYSSSKSNLDLGSAHLKTDVGDQGECSSSGTSIARKFSDDMSERDICISILRSQGLLEKAPEDALGPIEHMIRDTEPYMSNVRIGNEFQADVPHWSGLVDNESNPIGEPLELDPLKNTSMPDWDATKPLKLSSIGNWLQCRKLIEGIGDVDGTICGKWRRAPLFEVQTDDWECFCGVLWCPAYADCAVPQELDTEEIMKQLKYIEMLRPRLASKKRKLDSRKRIVQLSCFLRATALRKWHVLKQGRTGDGLEKTLGVLGSVISAFRVLRPMACPVEVFSFEIKCFILKNYRYRAYVSQTLPRFSLHPASLTPRALISHHRHRSYKTNQTQLIELEVDSSSASSHPDSPEEVLTVGIKKLEEAIHSIIVRRSAPDWLPFLPGSSYWVPPRSSTMRHPHGMIEVIGKLASSGVGAGKIRPQFDLLTEDETMSFTSARGWPSSTFFVEGTSPVHPIPLMEVESMLDENPVAQGLLTLVDI</sequence>
<proteinExistence type="predicted"/>